<dbReference type="Proteomes" id="UP001589536">
    <property type="component" value="Unassembled WGS sequence"/>
</dbReference>
<feature type="transmembrane region" description="Helical" evidence="8">
    <location>
        <begin position="212"/>
        <end position="237"/>
    </location>
</feature>
<evidence type="ECO:0000256" key="3">
    <source>
        <dbReference type="ARBA" id="ARBA00022475"/>
    </source>
</evidence>
<evidence type="ECO:0000313" key="11">
    <source>
        <dbReference type="Proteomes" id="UP001589536"/>
    </source>
</evidence>
<evidence type="ECO:0000256" key="5">
    <source>
        <dbReference type="ARBA" id="ARBA00022989"/>
    </source>
</evidence>
<dbReference type="PANTHER" id="PTHR42703:SF1">
    <property type="entry name" value="NA(+)_H(+) ANTIPORTER SUBUNIT D1"/>
    <property type="match status" value="1"/>
</dbReference>
<evidence type="ECO:0000313" key="10">
    <source>
        <dbReference type="EMBL" id="MFB9713763.1"/>
    </source>
</evidence>
<feature type="transmembrane region" description="Helical" evidence="8">
    <location>
        <begin position="413"/>
        <end position="434"/>
    </location>
</feature>
<feature type="domain" description="NADH:quinone oxidoreductase/Mrp antiporter transmembrane" evidence="9">
    <location>
        <begin position="135"/>
        <end position="404"/>
    </location>
</feature>
<feature type="transmembrane region" description="Helical" evidence="8">
    <location>
        <begin position="379"/>
        <end position="401"/>
    </location>
</feature>
<dbReference type="InterPro" id="IPR001750">
    <property type="entry name" value="ND/Mrp_TM"/>
</dbReference>
<feature type="transmembrane region" description="Helical" evidence="8">
    <location>
        <begin position="141"/>
        <end position="158"/>
    </location>
</feature>
<evidence type="ECO:0000256" key="4">
    <source>
        <dbReference type="ARBA" id="ARBA00022692"/>
    </source>
</evidence>
<evidence type="ECO:0000256" key="2">
    <source>
        <dbReference type="ARBA" id="ARBA00005346"/>
    </source>
</evidence>
<accession>A0ABV5UNM7</accession>
<keyword evidence="6 8" id="KW-0472">Membrane</keyword>
<feature type="transmembrane region" description="Helical" evidence="8">
    <location>
        <begin position="588"/>
        <end position="608"/>
    </location>
</feature>
<reference evidence="10 11" key="1">
    <citation type="submission" date="2024-09" db="EMBL/GenBank/DDBJ databases">
        <authorList>
            <person name="Sun Q."/>
            <person name="Mori K."/>
        </authorList>
    </citation>
    <scope>NUCLEOTIDE SEQUENCE [LARGE SCALE GENOMIC DNA]</scope>
    <source>
        <strain evidence="10 11">JCM 13519</strain>
    </source>
</reference>
<dbReference type="InterPro" id="IPR050586">
    <property type="entry name" value="CPA3_Na-H_Antiporter_D"/>
</dbReference>
<comment type="caution">
    <text evidence="10">The sequence shown here is derived from an EMBL/GenBank/DDBJ whole genome shotgun (WGS) entry which is preliminary data.</text>
</comment>
<evidence type="ECO:0000256" key="8">
    <source>
        <dbReference type="SAM" id="Phobius"/>
    </source>
</evidence>
<dbReference type="RefSeq" id="WP_345045617.1">
    <property type="nucleotide sequence ID" value="NZ_BAABED010000001.1"/>
</dbReference>
<feature type="transmembrane region" description="Helical" evidence="8">
    <location>
        <begin position="40"/>
        <end position="68"/>
    </location>
</feature>
<comment type="subcellular location">
    <subcellularLocation>
        <location evidence="1">Cell membrane</location>
        <topology evidence="1">Multi-pass membrane protein</topology>
    </subcellularLocation>
    <subcellularLocation>
        <location evidence="7">Membrane</location>
        <topology evidence="7">Multi-pass membrane protein</topology>
    </subcellularLocation>
</comment>
<dbReference type="EMBL" id="JBHMBH010000017">
    <property type="protein sequence ID" value="MFB9713763.1"/>
    <property type="molecule type" value="Genomic_DNA"/>
</dbReference>
<feature type="transmembrane region" description="Helical" evidence="8">
    <location>
        <begin position="249"/>
        <end position="270"/>
    </location>
</feature>
<feature type="transmembrane region" description="Helical" evidence="8">
    <location>
        <begin position="481"/>
        <end position="500"/>
    </location>
</feature>
<evidence type="ECO:0000259" key="9">
    <source>
        <dbReference type="Pfam" id="PF00361"/>
    </source>
</evidence>
<evidence type="ECO:0000256" key="1">
    <source>
        <dbReference type="ARBA" id="ARBA00004651"/>
    </source>
</evidence>
<gene>
    <name evidence="10" type="ORF">ACFFPI_06305</name>
</gene>
<proteinExistence type="inferred from homology"/>
<feature type="transmembrane region" description="Helical" evidence="8">
    <location>
        <begin position="170"/>
        <end position="192"/>
    </location>
</feature>
<feature type="transmembrane region" description="Helical" evidence="8">
    <location>
        <begin position="310"/>
        <end position="331"/>
    </location>
</feature>
<comment type="similarity">
    <text evidence="2">Belongs to the CPA3 antiporters (TC 2.A.63) subunit D family.</text>
</comment>
<feature type="transmembrane region" description="Helical" evidence="8">
    <location>
        <begin position="282"/>
        <end position="303"/>
    </location>
</feature>
<sequence>MLPGTVAASLMPTVVIVLILAACGLMSLGPHLPRRFADVVSLAAAVAALTLEALMVVPAGSARLVYWMAAWQPEGGRAVGIALVGDQFSIGIALLAAGLMIASLVFSWRYFESDTVHFHGLMVPFLAGMTGFAFAGDVFTMFVFFELMGVAAYALTGLKSEDPSAVHGAINFGIVNSLAAYFSLMGVGLLYARTGSLNLAAISQELLGDRSPLIAIAFVLLCAGFLVKAAIVPFHFWLDDAHAVAPSPVCVLFSGVMVELGLYGVARIYWEGFSGTPIASAAQVLFAVLGILTAVVGSTMCFLQRHVKRLLAYSTIAHMGVFLVVLGLASADALGGVAVYVLGHAAVKGSLFLLSGLTLNRYGSVDEYTLQGHGKDSKVLGITFLVAGAALAGAPPFAVGLGKGIAEHASSSAGQFGVTVLMIGVSAVTAGAVLRVGARIFLGIGGRPAGVEAEGMSGDEERIEVPIGQRHIPPSMGAPPLGLLACALVLGVLPSVGGAAQQAAARFMDRAGYVTAVLDIPGPYLLHVAAGAVWEPTNIALGLLTTALAVGIAGAALHGRRLPSALRRPSEAAQPTLRIFRRLHSGRVGDYVVWLLVGLAAGWALLIGQGA</sequence>
<keyword evidence="5 8" id="KW-1133">Transmembrane helix</keyword>
<organism evidence="10 11">
    <name type="scientific">Arthrobacter methylotrophus</name>
    <dbReference type="NCBI Taxonomy" id="121291"/>
    <lineage>
        <taxon>Bacteria</taxon>
        <taxon>Bacillati</taxon>
        <taxon>Actinomycetota</taxon>
        <taxon>Actinomycetes</taxon>
        <taxon>Micrococcales</taxon>
        <taxon>Micrococcaceae</taxon>
        <taxon>Arthrobacter</taxon>
    </lineage>
</organism>
<name>A0ABV5UNM7_9MICC</name>
<protein>
    <submittedName>
        <fullName evidence="10">Complex I subunit 5 family protein</fullName>
    </submittedName>
</protein>
<feature type="transmembrane region" description="Helical" evidence="8">
    <location>
        <begin position="88"/>
        <end position="111"/>
    </location>
</feature>
<dbReference type="PANTHER" id="PTHR42703">
    <property type="entry name" value="NADH DEHYDROGENASE"/>
    <property type="match status" value="1"/>
</dbReference>
<keyword evidence="3" id="KW-1003">Cell membrane</keyword>
<feature type="transmembrane region" description="Helical" evidence="8">
    <location>
        <begin position="539"/>
        <end position="558"/>
    </location>
</feature>
<keyword evidence="11" id="KW-1185">Reference proteome</keyword>
<evidence type="ECO:0000256" key="7">
    <source>
        <dbReference type="RuleBase" id="RU000320"/>
    </source>
</evidence>
<feature type="transmembrane region" description="Helical" evidence="8">
    <location>
        <begin position="337"/>
        <end position="359"/>
    </location>
</feature>
<keyword evidence="4 7" id="KW-0812">Transmembrane</keyword>
<evidence type="ECO:0000256" key="6">
    <source>
        <dbReference type="ARBA" id="ARBA00023136"/>
    </source>
</evidence>
<dbReference type="Pfam" id="PF00361">
    <property type="entry name" value="Proton_antipo_M"/>
    <property type="match status" value="1"/>
</dbReference>
<feature type="transmembrane region" description="Helical" evidence="8">
    <location>
        <begin position="6"/>
        <end position="28"/>
    </location>
</feature>